<dbReference type="Pfam" id="PF05795">
    <property type="entry name" value="Plasmodium_Vir"/>
    <property type="match status" value="1"/>
</dbReference>
<dbReference type="AlphaFoldDB" id="A0A1A8WMP2"/>
<reference evidence="1" key="1">
    <citation type="submission" date="2016-05" db="EMBL/GenBank/DDBJ databases">
        <authorList>
            <person name="Lavstsen T."/>
            <person name="Jespersen J.S."/>
        </authorList>
    </citation>
    <scope>NUCLEOTIDE SEQUENCE [LARGE SCALE GENOMIC DNA]</scope>
</reference>
<accession>A0A1A8WMP2</accession>
<dbReference type="Proteomes" id="UP000078560">
    <property type="component" value="Unassembled WGS sequence"/>
</dbReference>
<protein>
    <submittedName>
        <fullName evidence="1">PIR Superfamily Protein</fullName>
    </submittedName>
</protein>
<dbReference type="InterPro" id="IPR008780">
    <property type="entry name" value="Plasmodium_Vir"/>
</dbReference>
<reference evidence="3 4" key="2">
    <citation type="submission" date="2016-05" db="EMBL/GenBank/DDBJ databases">
        <authorList>
            <person name="Naeem Raeece"/>
        </authorList>
    </citation>
    <scope>NUCLEOTIDE SEQUENCE [LARGE SCALE GENOMIC DNA]</scope>
</reference>
<evidence type="ECO:0000313" key="4">
    <source>
        <dbReference type="Proteomes" id="UP000078560"/>
    </source>
</evidence>
<gene>
    <name evidence="2" type="ORF">POVCU1_056520</name>
    <name evidence="1" type="ORF">POVCU2_0079110</name>
</gene>
<evidence type="ECO:0000313" key="1">
    <source>
        <dbReference type="EMBL" id="SBS93115.1"/>
    </source>
</evidence>
<evidence type="ECO:0000313" key="2">
    <source>
        <dbReference type="EMBL" id="SBS99979.1"/>
    </source>
</evidence>
<evidence type="ECO:0000313" key="3">
    <source>
        <dbReference type="Proteomes" id="UP000078546"/>
    </source>
</evidence>
<organism evidence="1 4">
    <name type="scientific">Plasmodium ovale curtisi</name>
    <dbReference type="NCBI Taxonomy" id="864141"/>
    <lineage>
        <taxon>Eukaryota</taxon>
        <taxon>Sar</taxon>
        <taxon>Alveolata</taxon>
        <taxon>Apicomplexa</taxon>
        <taxon>Aconoidasida</taxon>
        <taxon>Haemosporida</taxon>
        <taxon>Plasmodiidae</taxon>
        <taxon>Plasmodium</taxon>
        <taxon>Plasmodium (Plasmodium)</taxon>
    </lineage>
</organism>
<proteinExistence type="predicted"/>
<dbReference type="EMBL" id="FLQV01001630">
    <property type="protein sequence ID" value="SBS99979.1"/>
    <property type="molecule type" value="Genomic_DNA"/>
</dbReference>
<dbReference type="Proteomes" id="UP000078546">
    <property type="component" value="Unassembled WGS sequence"/>
</dbReference>
<dbReference type="EMBL" id="FLQU01001464">
    <property type="protein sequence ID" value="SBS93115.1"/>
    <property type="molecule type" value="Genomic_DNA"/>
</dbReference>
<name>A0A1A8WMP2_PLAOA</name>
<sequence length="340" mass="40438">MENADKILSDLSKYKLYDKLNENVEKGNYSRYCETLKFMDSRYVGFNKLCAKFARNLTKLQLILKDEQDNKERCRYFMFWIHDQIKKKFNTDWKGKNKINYVLLQFYQVEENIQANSENNNCYYQYMSNTGLDLWIEWKDLYDYINNYVDIERKITDNVELCQIYQGYYAHIEKIYGNFKNECCNNSSDKCPYPLKSNEWCNKDYNLPKLACEESKTKRDSPARDIRVQDLENEQQGGESHSLPVSLLQHDQETYGDGNTNNSDYYAKIGFSLPFLGILSTSVYLYKFTTFGTWIRSKLLRKSKINFNPDDDTEHLLPHDSEDIDLNTYNDDFNINYHPS</sequence>